<feature type="domain" description="DUF7715" evidence="1">
    <location>
        <begin position="37"/>
        <end position="128"/>
    </location>
</feature>
<evidence type="ECO:0000259" key="1">
    <source>
        <dbReference type="Pfam" id="PF24831"/>
    </source>
</evidence>
<accession>A0A4R7FMN0</accession>
<proteinExistence type="predicted"/>
<gene>
    <name evidence="2" type="ORF">CLV52_2556</name>
</gene>
<comment type="caution">
    <text evidence="2">The sequence shown here is derived from an EMBL/GenBank/DDBJ whole genome shotgun (WGS) entry which is preliminary data.</text>
</comment>
<protein>
    <recommendedName>
        <fullName evidence="1">DUF7715 domain-containing protein</fullName>
    </recommendedName>
</protein>
<sequence>MRKNDPRIDGAPVRRPTQGRGTAVLLAVDGFSEPGRECVPGELLMPPAGCGRANCTCEDDFHGVASHGVTSIGRVRLLRGVSRALVAGEIAAALRQDGEVDDPLRRAIAYLDEVATIEEGRLVRREVHVLLPFPAAARIVAPHEIEYRLDDAP</sequence>
<dbReference type="Proteomes" id="UP000295344">
    <property type="component" value="Unassembled WGS sequence"/>
</dbReference>
<dbReference type="AlphaFoldDB" id="A0A4R7FMN0"/>
<dbReference type="EMBL" id="SOAM01000002">
    <property type="protein sequence ID" value="TDS77598.1"/>
    <property type="molecule type" value="Genomic_DNA"/>
</dbReference>
<dbReference type="RefSeq" id="WP_133766650.1">
    <property type="nucleotide sequence ID" value="NZ_BAAARP010000004.1"/>
</dbReference>
<evidence type="ECO:0000313" key="3">
    <source>
        <dbReference type="Proteomes" id="UP000295344"/>
    </source>
</evidence>
<reference evidence="2 3" key="1">
    <citation type="submission" date="2019-03" db="EMBL/GenBank/DDBJ databases">
        <title>Genomic Encyclopedia of Archaeal and Bacterial Type Strains, Phase II (KMG-II): from individual species to whole genera.</title>
        <authorList>
            <person name="Goeker M."/>
        </authorList>
    </citation>
    <scope>NUCLEOTIDE SEQUENCE [LARGE SCALE GENOMIC DNA]</scope>
    <source>
        <strain evidence="2 3">DSM 24782</strain>
    </source>
</reference>
<dbReference type="InterPro" id="IPR056132">
    <property type="entry name" value="DUF7715"/>
</dbReference>
<evidence type="ECO:0000313" key="2">
    <source>
        <dbReference type="EMBL" id="TDS77598.1"/>
    </source>
</evidence>
<dbReference type="Pfam" id="PF24831">
    <property type="entry name" value="DUF7715"/>
    <property type="match status" value="1"/>
</dbReference>
<name>A0A4R7FMN0_9MICO</name>
<organism evidence="2 3">
    <name type="scientific">Amnibacterium kyonggiense</name>
    <dbReference type="NCBI Taxonomy" id="595671"/>
    <lineage>
        <taxon>Bacteria</taxon>
        <taxon>Bacillati</taxon>
        <taxon>Actinomycetota</taxon>
        <taxon>Actinomycetes</taxon>
        <taxon>Micrococcales</taxon>
        <taxon>Microbacteriaceae</taxon>
        <taxon>Amnibacterium</taxon>
    </lineage>
</organism>
<keyword evidence="3" id="KW-1185">Reference proteome</keyword>
<dbReference type="OrthoDB" id="9864213at2"/>